<comment type="caution">
    <text evidence="2">The sequence shown here is derived from an EMBL/GenBank/DDBJ whole genome shotgun (WGS) entry which is preliminary data.</text>
</comment>
<dbReference type="Proteomes" id="UP001201980">
    <property type="component" value="Unassembled WGS sequence"/>
</dbReference>
<reference evidence="2" key="1">
    <citation type="submission" date="2022-07" db="EMBL/GenBank/DDBJ databases">
        <title>Draft genome sequence of Zalerion maritima ATCC 34329, a (micro)plastics degrading marine fungus.</title>
        <authorList>
            <person name="Paco A."/>
            <person name="Goncalves M.F.M."/>
            <person name="Rocha-Santos T.A.P."/>
            <person name="Alves A."/>
        </authorList>
    </citation>
    <scope>NUCLEOTIDE SEQUENCE</scope>
    <source>
        <strain evidence="2">ATCC 34329</strain>
    </source>
</reference>
<protein>
    <submittedName>
        <fullName evidence="2">Uncharacterized protein</fullName>
    </submittedName>
</protein>
<evidence type="ECO:0000313" key="3">
    <source>
        <dbReference type="Proteomes" id="UP001201980"/>
    </source>
</evidence>
<feature type="compositionally biased region" description="Low complexity" evidence="1">
    <location>
        <begin position="201"/>
        <end position="223"/>
    </location>
</feature>
<feature type="region of interest" description="Disordered" evidence="1">
    <location>
        <begin position="272"/>
        <end position="294"/>
    </location>
</feature>
<dbReference type="EMBL" id="JAKWBI020000155">
    <property type="protein sequence ID" value="KAJ2901378.1"/>
    <property type="molecule type" value="Genomic_DNA"/>
</dbReference>
<feature type="compositionally biased region" description="Polar residues" evidence="1">
    <location>
        <begin position="132"/>
        <end position="151"/>
    </location>
</feature>
<feature type="region of interest" description="Disordered" evidence="1">
    <location>
        <begin position="130"/>
        <end position="153"/>
    </location>
</feature>
<proteinExistence type="predicted"/>
<organism evidence="2 3">
    <name type="scientific">Zalerion maritima</name>
    <dbReference type="NCBI Taxonomy" id="339359"/>
    <lineage>
        <taxon>Eukaryota</taxon>
        <taxon>Fungi</taxon>
        <taxon>Dikarya</taxon>
        <taxon>Ascomycota</taxon>
        <taxon>Pezizomycotina</taxon>
        <taxon>Sordariomycetes</taxon>
        <taxon>Lulworthiomycetidae</taxon>
        <taxon>Lulworthiales</taxon>
        <taxon>Lulworthiaceae</taxon>
        <taxon>Zalerion</taxon>
    </lineage>
</organism>
<feature type="region of interest" description="Disordered" evidence="1">
    <location>
        <begin position="55"/>
        <end position="84"/>
    </location>
</feature>
<evidence type="ECO:0000256" key="1">
    <source>
        <dbReference type="SAM" id="MobiDB-lite"/>
    </source>
</evidence>
<keyword evidence="3" id="KW-1185">Reference proteome</keyword>
<sequence>MHAPEDHSKLESSGAKDPSKGLKRLSLASKYFRNKENVPKGLPLPIVPSAACKSLTIVEDDEPQPTEANAPKQSTADQIDGPISRIQLAPRNDSLRLPKKSNSIIRDSFFEDTPALEIVQHIDSVPELFTPASPQTLSNTKDNSRRASVSPSIGFGAGWIETVPLKEWFRKTQETPEDLDVEKIPDVELENGSEAGKDNPSSRASSLSARSSSVVPAPRVPTSGTLQKTDPSLWFSPDSLGTLSQPAMTDACSRTIPSNATDSGFGAYLEDEEEPEALESLQQRRRTTTKRTHEWVRRHSILNEPSETPKVDVVLDERPSSVSSASSLSLSAPSNAETDANSEAELNEDESRSRTSRGQTPASTSERQHQSFRYHIVEDFYRKNRGTEPGREHVAEELKKLKTNMAAVRKLQKLKQSPKAEHYSWLNMPYSRL</sequence>
<feature type="region of interest" description="Disordered" evidence="1">
    <location>
        <begin position="174"/>
        <end position="233"/>
    </location>
</feature>
<gene>
    <name evidence="2" type="ORF">MKZ38_001932</name>
</gene>
<feature type="compositionally biased region" description="Basic and acidic residues" evidence="1">
    <location>
        <begin position="1"/>
        <end position="10"/>
    </location>
</feature>
<evidence type="ECO:0000313" key="2">
    <source>
        <dbReference type="EMBL" id="KAJ2901378.1"/>
    </source>
</evidence>
<feature type="compositionally biased region" description="Polar residues" evidence="1">
    <location>
        <begin position="356"/>
        <end position="365"/>
    </location>
</feature>
<feature type="compositionally biased region" description="Low complexity" evidence="1">
    <location>
        <begin position="324"/>
        <end position="334"/>
    </location>
</feature>
<accession>A0AAD5WST7</accession>
<dbReference type="AlphaFoldDB" id="A0AAD5WST7"/>
<feature type="region of interest" description="Disordered" evidence="1">
    <location>
        <begin position="1"/>
        <end position="22"/>
    </location>
</feature>
<name>A0AAD5WST7_9PEZI</name>
<feature type="region of interest" description="Disordered" evidence="1">
    <location>
        <begin position="324"/>
        <end position="371"/>
    </location>
</feature>